<feature type="compositionally biased region" description="Basic and acidic residues" evidence="1">
    <location>
        <begin position="85"/>
        <end position="96"/>
    </location>
</feature>
<evidence type="ECO:0000313" key="2">
    <source>
        <dbReference type="EMBL" id="CAB4660709.1"/>
    </source>
</evidence>
<feature type="compositionally biased region" description="Basic and acidic residues" evidence="1">
    <location>
        <begin position="21"/>
        <end position="55"/>
    </location>
</feature>
<gene>
    <name evidence="2" type="ORF">UFOPK2295_00147</name>
</gene>
<dbReference type="AlphaFoldDB" id="A0A6J6LJC4"/>
<feature type="compositionally biased region" description="Acidic residues" evidence="1">
    <location>
        <begin position="71"/>
        <end position="84"/>
    </location>
</feature>
<feature type="compositionally biased region" description="Acidic residues" evidence="1">
    <location>
        <begin position="97"/>
        <end position="108"/>
    </location>
</feature>
<sequence length="179" mass="20646">MSEANCDTAVSKTLLCGAASRDWERVRDDPSRGAVEREEAGREECERDEADRGREELDDDGREEFERESAERDEEAERDDDALREDDPRALEREELEREELDRDEPDEEARGVAERAVVECDRVPRRVGSLELTVHPPLSSSIDQIHPVVIHLPPQHLHQLCPRWMQPLLQCQGECLRL</sequence>
<evidence type="ECO:0000256" key="1">
    <source>
        <dbReference type="SAM" id="MobiDB-lite"/>
    </source>
</evidence>
<protein>
    <submittedName>
        <fullName evidence="2">Unannotated protein</fullName>
    </submittedName>
</protein>
<reference evidence="2" key="1">
    <citation type="submission" date="2020-05" db="EMBL/GenBank/DDBJ databases">
        <authorList>
            <person name="Chiriac C."/>
            <person name="Salcher M."/>
            <person name="Ghai R."/>
            <person name="Kavagutti S V."/>
        </authorList>
    </citation>
    <scope>NUCLEOTIDE SEQUENCE</scope>
</reference>
<name>A0A6J6LJC4_9ZZZZ</name>
<feature type="region of interest" description="Disordered" evidence="1">
    <location>
        <begin position="18"/>
        <end position="114"/>
    </location>
</feature>
<dbReference type="EMBL" id="CAEZWV010000002">
    <property type="protein sequence ID" value="CAB4660709.1"/>
    <property type="molecule type" value="Genomic_DNA"/>
</dbReference>
<organism evidence="2">
    <name type="scientific">freshwater metagenome</name>
    <dbReference type="NCBI Taxonomy" id="449393"/>
    <lineage>
        <taxon>unclassified sequences</taxon>
        <taxon>metagenomes</taxon>
        <taxon>ecological metagenomes</taxon>
    </lineage>
</organism>
<accession>A0A6J6LJC4</accession>
<proteinExistence type="predicted"/>